<feature type="compositionally biased region" description="Low complexity" evidence="1">
    <location>
        <begin position="91"/>
        <end position="104"/>
    </location>
</feature>
<feature type="transmembrane region" description="Helical" evidence="2">
    <location>
        <begin position="227"/>
        <end position="249"/>
    </location>
</feature>
<organism evidence="3 4">
    <name type="scientific">Lentzea roselyniae</name>
    <dbReference type="NCBI Taxonomy" id="531940"/>
    <lineage>
        <taxon>Bacteria</taxon>
        <taxon>Bacillati</taxon>
        <taxon>Actinomycetota</taxon>
        <taxon>Actinomycetes</taxon>
        <taxon>Pseudonocardiales</taxon>
        <taxon>Pseudonocardiaceae</taxon>
        <taxon>Lentzea</taxon>
    </lineage>
</organism>
<evidence type="ECO:0000256" key="2">
    <source>
        <dbReference type="SAM" id="Phobius"/>
    </source>
</evidence>
<sequence length="291" mass="30852">MTSAYPTPIDKLTEQVRTLATEQGAWPSLRQIKQRCNVGHPKAVDALAALRATGFDPATPDGETVQVVVPERRLHSVPTSESRESDEDQADSATVTTTAVSDQAPVMAETADEASTVAEPAMNAPMVEVPADVTSPAQNAAEPTRTSGLWRNVPLYLIALGAFVAIWGGWVGLGQLTGFGPVNLLPGIGNGWTLNTAITLPLGMEAYAAYAMRVWLDRSKSALARRFAMWSTFAALLLGMSGQVAYHLMQAAGMSAAPWQITTFVSCLPVLVLGGAAALVHLSHDTSEVQR</sequence>
<comment type="caution">
    <text evidence="3">The sequence shown here is derived from an EMBL/GenBank/DDBJ whole genome shotgun (WGS) entry which is preliminary data.</text>
</comment>
<evidence type="ECO:0000313" key="4">
    <source>
        <dbReference type="Proteomes" id="UP001500711"/>
    </source>
</evidence>
<protein>
    <submittedName>
        <fullName evidence="3">ABC transporter permease</fullName>
    </submittedName>
</protein>
<proteinExistence type="predicted"/>
<keyword evidence="2" id="KW-0472">Membrane</keyword>
<keyword evidence="2" id="KW-0812">Transmembrane</keyword>
<accession>A0ABP6ZYY2</accession>
<keyword evidence="4" id="KW-1185">Reference proteome</keyword>
<keyword evidence="2" id="KW-1133">Transmembrane helix</keyword>
<name>A0ABP6ZYY2_9PSEU</name>
<evidence type="ECO:0000313" key="3">
    <source>
        <dbReference type="EMBL" id="GAA3621385.1"/>
    </source>
</evidence>
<dbReference type="Proteomes" id="UP001500711">
    <property type="component" value="Unassembled WGS sequence"/>
</dbReference>
<gene>
    <name evidence="3" type="ORF">GCM10022267_04460</name>
</gene>
<feature type="transmembrane region" description="Helical" evidence="2">
    <location>
        <begin position="261"/>
        <end position="282"/>
    </location>
</feature>
<evidence type="ECO:0000256" key="1">
    <source>
        <dbReference type="SAM" id="MobiDB-lite"/>
    </source>
</evidence>
<reference evidence="4" key="1">
    <citation type="journal article" date="2019" name="Int. J. Syst. Evol. Microbiol.">
        <title>The Global Catalogue of Microorganisms (GCM) 10K type strain sequencing project: providing services to taxonomists for standard genome sequencing and annotation.</title>
        <authorList>
            <consortium name="The Broad Institute Genomics Platform"/>
            <consortium name="The Broad Institute Genome Sequencing Center for Infectious Disease"/>
            <person name="Wu L."/>
            <person name="Ma J."/>
        </authorList>
    </citation>
    <scope>NUCLEOTIDE SEQUENCE [LARGE SCALE GENOMIC DNA]</scope>
    <source>
        <strain evidence="4">JCM 17494</strain>
    </source>
</reference>
<feature type="transmembrane region" description="Helical" evidence="2">
    <location>
        <begin position="192"/>
        <end position="215"/>
    </location>
</feature>
<feature type="region of interest" description="Disordered" evidence="1">
    <location>
        <begin position="74"/>
        <end position="104"/>
    </location>
</feature>
<dbReference type="RefSeq" id="WP_346127155.1">
    <property type="nucleotide sequence ID" value="NZ_BAABBE010000001.1"/>
</dbReference>
<feature type="transmembrane region" description="Helical" evidence="2">
    <location>
        <begin position="153"/>
        <end position="172"/>
    </location>
</feature>
<dbReference type="EMBL" id="BAABBE010000001">
    <property type="protein sequence ID" value="GAA3621385.1"/>
    <property type="molecule type" value="Genomic_DNA"/>
</dbReference>